<dbReference type="AlphaFoldDB" id="A0A0L0H580"/>
<dbReference type="VEuPathDB" id="FungiDB:SPPG_07868"/>
<accession>A0A0L0H580</accession>
<dbReference type="Proteomes" id="UP000053201">
    <property type="component" value="Unassembled WGS sequence"/>
</dbReference>
<keyword evidence="2" id="KW-1185">Reference proteome</keyword>
<name>A0A0L0H580_SPIPD</name>
<protein>
    <submittedName>
        <fullName evidence="1">Uncharacterized protein</fullName>
    </submittedName>
</protein>
<evidence type="ECO:0000313" key="1">
    <source>
        <dbReference type="EMBL" id="KNC96655.1"/>
    </source>
</evidence>
<reference evidence="1 2" key="1">
    <citation type="submission" date="2009-08" db="EMBL/GenBank/DDBJ databases">
        <title>The Genome Sequence of Spizellomyces punctatus strain DAOM BR117.</title>
        <authorList>
            <consortium name="The Broad Institute Genome Sequencing Platform"/>
            <person name="Russ C."/>
            <person name="Cuomo C."/>
            <person name="Shea T."/>
            <person name="Young S.K."/>
            <person name="Zeng Q."/>
            <person name="Koehrsen M."/>
            <person name="Haas B."/>
            <person name="Borodovsky M."/>
            <person name="Guigo R."/>
            <person name="Alvarado L."/>
            <person name="Berlin A."/>
            <person name="Bochicchio J."/>
            <person name="Borenstein D."/>
            <person name="Chapman S."/>
            <person name="Chen Z."/>
            <person name="Engels R."/>
            <person name="Freedman E."/>
            <person name="Gellesch M."/>
            <person name="Goldberg J."/>
            <person name="Griggs A."/>
            <person name="Gujja S."/>
            <person name="Heiman D."/>
            <person name="Hepburn T."/>
            <person name="Howarth C."/>
            <person name="Jen D."/>
            <person name="Larson L."/>
            <person name="Lewis B."/>
            <person name="Mehta T."/>
            <person name="Park D."/>
            <person name="Pearson M."/>
            <person name="Roberts A."/>
            <person name="Saif S."/>
            <person name="Shenoy N."/>
            <person name="Sisk P."/>
            <person name="Stolte C."/>
            <person name="Sykes S."/>
            <person name="Thomson T."/>
            <person name="Walk T."/>
            <person name="White J."/>
            <person name="Yandava C."/>
            <person name="Burger G."/>
            <person name="Gray M.W."/>
            <person name="Holland P.W.H."/>
            <person name="King N."/>
            <person name="Lang F.B.F."/>
            <person name="Roger A.J."/>
            <person name="Ruiz-Trillo I."/>
            <person name="Lander E."/>
            <person name="Nusbaum C."/>
        </authorList>
    </citation>
    <scope>NUCLEOTIDE SEQUENCE [LARGE SCALE GENOMIC DNA]</scope>
    <source>
        <strain evidence="1 2">DAOM BR117</strain>
    </source>
</reference>
<organism evidence="1 2">
    <name type="scientific">Spizellomyces punctatus (strain DAOM BR117)</name>
    <dbReference type="NCBI Taxonomy" id="645134"/>
    <lineage>
        <taxon>Eukaryota</taxon>
        <taxon>Fungi</taxon>
        <taxon>Fungi incertae sedis</taxon>
        <taxon>Chytridiomycota</taxon>
        <taxon>Chytridiomycota incertae sedis</taxon>
        <taxon>Chytridiomycetes</taxon>
        <taxon>Spizellomycetales</taxon>
        <taxon>Spizellomycetaceae</taxon>
        <taxon>Spizellomyces</taxon>
    </lineage>
</organism>
<dbReference type="InParanoid" id="A0A0L0H580"/>
<sequence length="177" mass="19878">MSVCFSPSAHKSAAQRLVASPIPLTRTGNPKFSNLRLPFGKVKLPHVKKQASYILELDGDDNAGSELASEAEPVINDQRIAHDDDGASQLASTFERYQKTLGSEQMRKVSDIYEERLSQVAETLQGFLDFQDTQLTRLYAHKRKISEVTEEQINTRKKLRAAFDRHQVVHNRVLASG</sequence>
<dbReference type="RefSeq" id="XP_016604695.1">
    <property type="nucleotide sequence ID" value="XM_016756018.1"/>
</dbReference>
<proteinExistence type="predicted"/>
<dbReference type="GeneID" id="27691054"/>
<gene>
    <name evidence="1" type="ORF">SPPG_07868</name>
</gene>
<dbReference type="OrthoDB" id="10395608at2759"/>
<dbReference type="EMBL" id="KQ257467">
    <property type="protein sequence ID" value="KNC96655.1"/>
    <property type="molecule type" value="Genomic_DNA"/>
</dbReference>
<evidence type="ECO:0000313" key="2">
    <source>
        <dbReference type="Proteomes" id="UP000053201"/>
    </source>
</evidence>